<evidence type="ECO:0000259" key="12">
    <source>
        <dbReference type="PROSITE" id="PS50109"/>
    </source>
</evidence>
<feature type="domain" description="HAMP" evidence="13">
    <location>
        <begin position="106"/>
        <end position="159"/>
    </location>
</feature>
<protein>
    <recommendedName>
        <fullName evidence="3">histidine kinase</fullName>
        <ecNumber evidence="3">2.7.13.3</ecNumber>
    </recommendedName>
</protein>
<dbReference type="SMART" id="SM00388">
    <property type="entry name" value="HisKA"/>
    <property type="match status" value="1"/>
</dbReference>
<dbReference type="AlphaFoldDB" id="A0A931F5W0"/>
<evidence type="ECO:0000256" key="11">
    <source>
        <dbReference type="SAM" id="Phobius"/>
    </source>
</evidence>
<dbReference type="EMBL" id="JADOGI010000354">
    <property type="protein sequence ID" value="MBF8194077.1"/>
    <property type="molecule type" value="Genomic_DNA"/>
</dbReference>
<keyword evidence="6 11" id="KW-0812">Transmembrane</keyword>
<dbReference type="SUPFAM" id="SSF55874">
    <property type="entry name" value="ATPase domain of HSP90 chaperone/DNA topoisomerase II/histidine kinase"/>
    <property type="match status" value="1"/>
</dbReference>
<evidence type="ECO:0000256" key="4">
    <source>
        <dbReference type="ARBA" id="ARBA00022553"/>
    </source>
</evidence>
<feature type="domain" description="Histidine kinase" evidence="12">
    <location>
        <begin position="167"/>
        <end position="395"/>
    </location>
</feature>
<keyword evidence="4" id="KW-0597">Phosphoprotein</keyword>
<dbReference type="SMART" id="SM00387">
    <property type="entry name" value="HATPase_c"/>
    <property type="match status" value="1"/>
</dbReference>
<dbReference type="InterPro" id="IPR036097">
    <property type="entry name" value="HisK_dim/P_sf"/>
</dbReference>
<evidence type="ECO:0000256" key="8">
    <source>
        <dbReference type="ARBA" id="ARBA00022989"/>
    </source>
</evidence>
<dbReference type="RefSeq" id="WP_195902918.1">
    <property type="nucleotide sequence ID" value="NZ_JADOGI010000354.1"/>
</dbReference>
<dbReference type="CDD" id="cd06225">
    <property type="entry name" value="HAMP"/>
    <property type="match status" value="1"/>
</dbReference>
<gene>
    <name evidence="14" type="ORF">ITP53_52100</name>
</gene>
<dbReference type="GO" id="GO:0005886">
    <property type="term" value="C:plasma membrane"/>
    <property type="evidence" value="ECO:0007669"/>
    <property type="project" value="UniProtKB-SubCell"/>
</dbReference>
<dbReference type="PANTHER" id="PTHR45436">
    <property type="entry name" value="SENSOR HISTIDINE KINASE YKOH"/>
    <property type="match status" value="1"/>
</dbReference>
<dbReference type="PRINTS" id="PR00344">
    <property type="entry name" value="BCTRLSENSOR"/>
</dbReference>
<keyword evidence="10 11" id="KW-0472">Membrane</keyword>
<dbReference type="EC" id="2.7.13.3" evidence="3"/>
<evidence type="ECO:0000313" key="14">
    <source>
        <dbReference type="EMBL" id="MBF8194077.1"/>
    </source>
</evidence>
<feature type="transmembrane region" description="Helical" evidence="11">
    <location>
        <begin position="20"/>
        <end position="41"/>
    </location>
</feature>
<evidence type="ECO:0000256" key="6">
    <source>
        <dbReference type="ARBA" id="ARBA00022692"/>
    </source>
</evidence>
<dbReference type="InterPro" id="IPR050428">
    <property type="entry name" value="TCS_sensor_his_kinase"/>
</dbReference>
<dbReference type="SMART" id="SM00304">
    <property type="entry name" value="HAMP"/>
    <property type="match status" value="1"/>
</dbReference>
<dbReference type="InterPro" id="IPR036890">
    <property type="entry name" value="HATPase_C_sf"/>
</dbReference>
<keyword evidence="9" id="KW-0902">Two-component regulatory system</keyword>
<dbReference type="Pfam" id="PF00512">
    <property type="entry name" value="HisKA"/>
    <property type="match status" value="1"/>
</dbReference>
<dbReference type="PROSITE" id="PS50109">
    <property type="entry name" value="HIS_KIN"/>
    <property type="match status" value="1"/>
</dbReference>
<comment type="catalytic activity">
    <reaction evidence="1">
        <text>ATP + protein L-histidine = ADP + protein N-phospho-L-histidine.</text>
        <dbReference type="EC" id="2.7.13.3"/>
    </reaction>
</comment>
<keyword evidence="7 14" id="KW-0418">Kinase</keyword>
<evidence type="ECO:0000256" key="2">
    <source>
        <dbReference type="ARBA" id="ARBA00004236"/>
    </source>
</evidence>
<dbReference type="SUPFAM" id="SSF158472">
    <property type="entry name" value="HAMP domain-like"/>
    <property type="match status" value="1"/>
</dbReference>
<evidence type="ECO:0000256" key="5">
    <source>
        <dbReference type="ARBA" id="ARBA00022679"/>
    </source>
</evidence>
<dbReference type="CDD" id="cd00082">
    <property type="entry name" value="HisKA"/>
    <property type="match status" value="1"/>
</dbReference>
<reference evidence="14" key="1">
    <citation type="submission" date="2020-11" db="EMBL/GenBank/DDBJ databases">
        <title>Whole-genome analyses of Nonomuraea sp. K274.</title>
        <authorList>
            <person name="Veyisoglu A."/>
        </authorList>
    </citation>
    <scope>NUCLEOTIDE SEQUENCE</scope>
    <source>
        <strain evidence="14">K274</strain>
    </source>
</reference>
<dbReference type="Gene3D" id="1.10.287.130">
    <property type="match status" value="1"/>
</dbReference>
<dbReference type="Gene3D" id="3.30.565.10">
    <property type="entry name" value="Histidine kinase-like ATPase, C-terminal domain"/>
    <property type="match status" value="1"/>
</dbReference>
<dbReference type="InterPro" id="IPR004358">
    <property type="entry name" value="Sig_transdc_His_kin-like_C"/>
</dbReference>
<evidence type="ECO:0000256" key="7">
    <source>
        <dbReference type="ARBA" id="ARBA00022777"/>
    </source>
</evidence>
<dbReference type="InterPro" id="IPR003661">
    <property type="entry name" value="HisK_dim/P_dom"/>
</dbReference>
<dbReference type="InterPro" id="IPR003660">
    <property type="entry name" value="HAMP_dom"/>
</dbReference>
<organism evidence="14 15">
    <name type="scientific">Nonomuraea cypriaca</name>
    <dbReference type="NCBI Taxonomy" id="1187855"/>
    <lineage>
        <taxon>Bacteria</taxon>
        <taxon>Bacillati</taxon>
        <taxon>Actinomycetota</taxon>
        <taxon>Actinomycetes</taxon>
        <taxon>Streptosporangiales</taxon>
        <taxon>Streptosporangiaceae</taxon>
        <taxon>Nonomuraea</taxon>
    </lineage>
</organism>
<feature type="transmembrane region" description="Helical" evidence="11">
    <location>
        <begin position="82"/>
        <end position="105"/>
    </location>
</feature>
<proteinExistence type="predicted"/>
<dbReference type="Proteomes" id="UP000605361">
    <property type="component" value="Unassembled WGS sequence"/>
</dbReference>
<dbReference type="Gene3D" id="6.10.340.10">
    <property type="match status" value="1"/>
</dbReference>
<dbReference type="SUPFAM" id="SSF47384">
    <property type="entry name" value="Homodimeric domain of signal transducing histidine kinase"/>
    <property type="match status" value="1"/>
</dbReference>
<dbReference type="InterPro" id="IPR005467">
    <property type="entry name" value="His_kinase_dom"/>
</dbReference>
<dbReference type="PANTHER" id="PTHR45436:SF5">
    <property type="entry name" value="SENSOR HISTIDINE KINASE TRCS"/>
    <property type="match status" value="1"/>
</dbReference>
<evidence type="ECO:0000256" key="10">
    <source>
        <dbReference type="ARBA" id="ARBA00023136"/>
    </source>
</evidence>
<keyword evidence="5" id="KW-0808">Transferase</keyword>
<evidence type="ECO:0000256" key="1">
    <source>
        <dbReference type="ARBA" id="ARBA00000085"/>
    </source>
</evidence>
<name>A0A931F5W0_9ACTN</name>
<dbReference type="PROSITE" id="PS50885">
    <property type="entry name" value="HAMP"/>
    <property type="match status" value="1"/>
</dbReference>
<dbReference type="InterPro" id="IPR003594">
    <property type="entry name" value="HATPase_dom"/>
</dbReference>
<accession>A0A931F5W0</accession>
<evidence type="ECO:0000256" key="9">
    <source>
        <dbReference type="ARBA" id="ARBA00023012"/>
    </source>
</evidence>
<comment type="subcellular location">
    <subcellularLocation>
        <location evidence="2">Cell membrane</location>
    </subcellularLocation>
</comment>
<comment type="caution">
    <text evidence="14">The sequence shown here is derived from an EMBL/GenBank/DDBJ whole genome shotgun (WGS) entry which is preliminary data.</text>
</comment>
<evidence type="ECO:0000256" key="3">
    <source>
        <dbReference type="ARBA" id="ARBA00012438"/>
    </source>
</evidence>
<keyword evidence="8 11" id="KW-1133">Transmembrane helix</keyword>
<keyword evidence="15" id="KW-1185">Reference proteome</keyword>
<dbReference type="Pfam" id="PF00672">
    <property type="entry name" value="HAMP"/>
    <property type="match status" value="1"/>
</dbReference>
<dbReference type="GO" id="GO:0000155">
    <property type="term" value="F:phosphorelay sensor kinase activity"/>
    <property type="evidence" value="ECO:0007669"/>
    <property type="project" value="InterPro"/>
</dbReference>
<dbReference type="Pfam" id="PF02518">
    <property type="entry name" value="HATPase_c"/>
    <property type="match status" value="1"/>
</dbReference>
<evidence type="ECO:0000313" key="15">
    <source>
        <dbReference type="Proteomes" id="UP000605361"/>
    </source>
</evidence>
<evidence type="ECO:0000259" key="13">
    <source>
        <dbReference type="PROSITE" id="PS50885"/>
    </source>
</evidence>
<sequence length="414" mass="43374">MTTLVRLALRSRPVRLRFTLLYVVLFLGSAVALLALTNLLAGANNTESVPAHIQPIPQAGQQRIHDLETQLSDLRTAQSRQLLMGSLIALVVMAVVSFVLGNAVAGRVLRPLRTITAATRRISAENLHERLAVPGPADEVKNLADTIDGLLERLEASFAAQRGFVANASHELRTPLATMRASVDVALAKPEPPPPQTVALADRLRTELDTVDRLLEGLLVLARAQHGALAGETYLTAGGPVDRAPLSPAALVSQATTARAGDIAAKSLTVDDTGLQRAAWTEGSVTLLSRLAGNLIDNAIVHNEDGGWIRVATPADDATVRLIVETGGRKLDPEQVARLGRPFQRLTADRTGSGTGSGLGLSIVAAIAAAHGGRLDLHARPEGGLRATVTLPSAPEAGLRATVSLPRAPEGDGG</sequence>